<organism evidence="1 2">
    <name type="scientific">Piloderma croceum (strain F 1598)</name>
    <dbReference type="NCBI Taxonomy" id="765440"/>
    <lineage>
        <taxon>Eukaryota</taxon>
        <taxon>Fungi</taxon>
        <taxon>Dikarya</taxon>
        <taxon>Basidiomycota</taxon>
        <taxon>Agaricomycotina</taxon>
        <taxon>Agaricomycetes</taxon>
        <taxon>Agaricomycetidae</taxon>
        <taxon>Atheliales</taxon>
        <taxon>Atheliaceae</taxon>
        <taxon>Piloderma</taxon>
    </lineage>
</organism>
<accession>A0A0C3FAX5</accession>
<dbReference type="InParanoid" id="A0A0C3FAX5"/>
<dbReference type="EMBL" id="KN833029">
    <property type="protein sequence ID" value="KIM77029.1"/>
    <property type="molecule type" value="Genomic_DNA"/>
</dbReference>
<evidence type="ECO:0000313" key="1">
    <source>
        <dbReference type="EMBL" id="KIM77029.1"/>
    </source>
</evidence>
<name>A0A0C3FAX5_PILCF</name>
<dbReference type="HOGENOM" id="CLU_096875_0_0_1"/>
<reference evidence="1 2" key="1">
    <citation type="submission" date="2014-04" db="EMBL/GenBank/DDBJ databases">
        <authorList>
            <consortium name="DOE Joint Genome Institute"/>
            <person name="Kuo A."/>
            <person name="Tarkka M."/>
            <person name="Buscot F."/>
            <person name="Kohler A."/>
            <person name="Nagy L.G."/>
            <person name="Floudas D."/>
            <person name="Copeland A."/>
            <person name="Barry K.W."/>
            <person name="Cichocki N."/>
            <person name="Veneault-Fourrey C."/>
            <person name="LaButti K."/>
            <person name="Lindquist E.A."/>
            <person name="Lipzen A."/>
            <person name="Lundell T."/>
            <person name="Morin E."/>
            <person name="Murat C."/>
            <person name="Sun H."/>
            <person name="Tunlid A."/>
            <person name="Henrissat B."/>
            <person name="Grigoriev I.V."/>
            <person name="Hibbett D.S."/>
            <person name="Martin F."/>
            <person name="Nordberg H.P."/>
            <person name="Cantor M.N."/>
            <person name="Hua S.X."/>
        </authorList>
    </citation>
    <scope>NUCLEOTIDE SEQUENCE [LARGE SCALE GENOMIC DNA]</scope>
    <source>
        <strain evidence="1 2">F 1598</strain>
    </source>
</reference>
<sequence>MRSAPLHYILEDRSGVYNDSDFEDIYDRLFLRIAESSRDAETSILMIYDMGRRSSRRRDSRHFDRQPSVVLDFGTNGKLGNVHFMQPPAGHSLPMHQYLRKTTIFGGSLSRRFRGSDGQEYRWNYRSIDGQEWSCVTSENHVVAYFTLKPPDVPAFHVSGNTLTIHESFSHLAIELFASLTIMRHIAQHNL</sequence>
<reference evidence="2" key="2">
    <citation type="submission" date="2015-01" db="EMBL/GenBank/DDBJ databases">
        <title>Evolutionary Origins and Diversification of the Mycorrhizal Mutualists.</title>
        <authorList>
            <consortium name="DOE Joint Genome Institute"/>
            <consortium name="Mycorrhizal Genomics Consortium"/>
            <person name="Kohler A."/>
            <person name="Kuo A."/>
            <person name="Nagy L.G."/>
            <person name="Floudas D."/>
            <person name="Copeland A."/>
            <person name="Barry K.W."/>
            <person name="Cichocki N."/>
            <person name="Veneault-Fourrey C."/>
            <person name="LaButti K."/>
            <person name="Lindquist E.A."/>
            <person name="Lipzen A."/>
            <person name="Lundell T."/>
            <person name="Morin E."/>
            <person name="Murat C."/>
            <person name="Riley R."/>
            <person name="Ohm R."/>
            <person name="Sun H."/>
            <person name="Tunlid A."/>
            <person name="Henrissat B."/>
            <person name="Grigoriev I.V."/>
            <person name="Hibbett D.S."/>
            <person name="Martin F."/>
        </authorList>
    </citation>
    <scope>NUCLEOTIDE SEQUENCE [LARGE SCALE GENOMIC DNA]</scope>
    <source>
        <strain evidence="2">F 1598</strain>
    </source>
</reference>
<proteinExistence type="predicted"/>
<keyword evidence="2" id="KW-1185">Reference proteome</keyword>
<dbReference type="AlphaFoldDB" id="A0A0C3FAX5"/>
<evidence type="ECO:0000313" key="2">
    <source>
        <dbReference type="Proteomes" id="UP000054166"/>
    </source>
</evidence>
<dbReference type="Proteomes" id="UP000054166">
    <property type="component" value="Unassembled WGS sequence"/>
</dbReference>
<protein>
    <submittedName>
        <fullName evidence="1">Uncharacterized protein</fullName>
    </submittedName>
</protein>
<dbReference type="OrthoDB" id="2910790at2759"/>
<gene>
    <name evidence="1" type="ORF">PILCRDRAFT_825774</name>
</gene>